<name>A0AAN0RGX5_9RHOB</name>
<feature type="domain" description="AAA+ ATPase" evidence="2">
    <location>
        <begin position="41"/>
        <end position="206"/>
    </location>
</feature>
<proteinExistence type="predicted"/>
<dbReference type="SMART" id="SM00382">
    <property type="entry name" value="AAA"/>
    <property type="match status" value="1"/>
</dbReference>
<dbReference type="KEGG" id="ptp:RCA23_c04190"/>
<protein>
    <submittedName>
        <fullName evidence="3">Nucleoside triphosphate hydrolase, ATPase domain protein</fullName>
    </submittedName>
</protein>
<dbReference type="Pfam" id="PF13481">
    <property type="entry name" value="AAA_25"/>
    <property type="match status" value="1"/>
</dbReference>
<dbReference type="RefSeq" id="WP_044048842.1">
    <property type="nucleotide sequence ID" value="NZ_CP003984.1"/>
</dbReference>
<keyword evidence="1" id="KW-0238">DNA-binding</keyword>
<sequence length="309" mass="34779">MMTAVDFEVDDPWDTPRIGRPLMSLLTETLEEREQPHSWLPPGLTLLSGKTKSGKSTLAEQIAEEVSTEKKVLYLALEYNKRMAKGRFERFNESHQIHLVLEGEIDRIGQGGEKGLEDLLLTYNPELMIIDILAKLKRLNTGHYDAEYKAMTEIKELIDKYDKDCLVLTHSGKPTGNDSDDPFDKIIGSTALQGVPDNLMVLTQNGGQTKLQAKGRLIFPSEKILTFDSGKYSERAGVGAEYEDKAPVQAEVLKLLKASQKLTVNELANTLGKDKGQVSIICRKLSEDGKIKRKNRKEPWEYVQQIPDY</sequence>
<dbReference type="GO" id="GO:0016787">
    <property type="term" value="F:hydrolase activity"/>
    <property type="evidence" value="ECO:0007669"/>
    <property type="project" value="UniProtKB-KW"/>
</dbReference>
<dbReference type="AlphaFoldDB" id="A0AAN0RGX5"/>
<dbReference type="InterPro" id="IPR003593">
    <property type="entry name" value="AAA+_ATPase"/>
</dbReference>
<keyword evidence="4" id="KW-1185">Reference proteome</keyword>
<dbReference type="GO" id="GO:0003677">
    <property type="term" value="F:DNA binding"/>
    <property type="evidence" value="ECO:0007669"/>
    <property type="project" value="UniProtKB-KW"/>
</dbReference>
<reference evidence="3 4" key="1">
    <citation type="journal article" date="2014" name="ISME J.">
        <title>Adaptation of an abundant Roseobacter RCA organism to pelagic systems revealed by genomic and transcriptomic analyses.</title>
        <authorList>
            <person name="Voget S."/>
            <person name="Wemheuer B."/>
            <person name="Brinkhoff T."/>
            <person name="Vollmers J."/>
            <person name="Dietrich S."/>
            <person name="Giebel H.A."/>
            <person name="Beardsley C."/>
            <person name="Sardemann C."/>
            <person name="Bakenhus I."/>
            <person name="Billerbeck S."/>
            <person name="Daniel R."/>
            <person name="Simon M."/>
        </authorList>
    </citation>
    <scope>NUCLEOTIDE SEQUENCE [LARGE SCALE GENOMIC DNA]</scope>
    <source>
        <strain evidence="3 4">RCA23</strain>
    </source>
</reference>
<dbReference type="InterPro" id="IPR036390">
    <property type="entry name" value="WH_DNA-bd_sf"/>
</dbReference>
<dbReference type="Proteomes" id="UP000028680">
    <property type="component" value="Chromosome"/>
</dbReference>
<dbReference type="SUPFAM" id="SSF46785">
    <property type="entry name" value="Winged helix' DNA-binding domain"/>
    <property type="match status" value="1"/>
</dbReference>
<organism evidence="3 4">
    <name type="scientific">Planktomarina temperata RCA23</name>
    <dbReference type="NCBI Taxonomy" id="666509"/>
    <lineage>
        <taxon>Bacteria</taxon>
        <taxon>Pseudomonadati</taxon>
        <taxon>Pseudomonadota</taxon>
        <taxon>Alphaproteobacteria</taxon>
        <taxon>Rhodobacterales</taxon>
        <taxon>Paracoccaceae</taxon>
        <taxon>Planktomarina</taxon>
    </lineage>
</organism>
<dbReference type="InterPro" id="IPR036388">
    <property type="entry name" value="WH-like_DNA-bd_sf"/>
</dbReference>
<dbReference type="EMBL" id="CP003984">
    <property type="protein sequence ID" value="AII85980.1"/>
    <property type="molecule type" value="Genomic_DNA"/>
</dbReference>
<evidence type="ECO:0000259" key="2">
    <source>
        <dbReference type="SMART" id="SM00382"/>
    </source>
</evidence>
<dbReference type="SUPFAM" id="SSF52540">
    <property type="entry name" value="P-loop containing nucleoside triphosphate hydrolases"/>
    <property type="match status" value="1"/>
</dbReference>
<evidence type="ECO:0000256" key="1">
    <source>
        <dbReference type="ARBA" id="ARBA00023125"/>
    </source>
</evidence>
<dbReference type="Gene3D" id="3.40.50.300">
    <property type="entry name" value="P-loop containing nucleotide triphosphate hydrolases"/>
    <property type="match status" value="1"/>
</dbReference>
<evidence type="ECO:0000313" key="3">
    <source>
        <dbReference type="EMBL" id="AII85980.1"/>
    </source>
</evidence>
<dbReference type="InterPro" id="IPR027417">
    <property type="entry name" value="P-loop_NTPase"/>
</dbReference>
<dbReference type="Gene3D" id="1.10.10.10">
    <property type="entry name" value="Winged helix-like DNA-binding domain superfamily/Winged helix DNA-binding domain"/>
    <property type="match status" value="1"/>
</dbReference>
<accession>A0AAN0RGX5</accession>
<gene>
    <name evidence="3" type="ORF">RCA23_c04190</name>
</gene>
<evidence type="ECO:0000313" key="4">
    <source>
        <dbReference type="Proteomes" id="UP000028680"/>
    </source>
</evidence>
<keyword evidence="3" id="KW-0378">Hydrolase</keyword>